<reference evidence="18 19" key="2">
    <citation type="submission" date="2018-11" db="EMBL/GenBank/DDBJ databases">
        <authorList>
            <consortium name="Pathogen Informatics"/>
        </authorList>
    </citation>
    <scope>NUCLEOTIDE SEQUENCE [LARGE SCALE GENOMIC DNA]</scope>
    <source>
        <strain evidence="18 19">Costa Rica</strain>
    </source>
</reference>
<evidence type="ECO:0000256" key="14">
    <source>
        <dbReference type="PROSITE-ProRule" id="PRU01211"/>
    </source>
</evidence>
<dbReference type="GO" id="GO:0004222">
    <property type="term" value="F:metalloendopeptidase activity"/>
    <property type="evidence" value="ECO:0007669"/>
    <property type="project" value="UniProtKB-UniRule"/>
</dbReference>
<dbReference type="InterPro" id="IPR034035">
    <property type="entry name" value="Astacin-like_dom"/>
</dbReference>
<keyword evidence="7 14" id="KW-0378">Hydrolase</keyword>
<dbReference type="GO" id="GO:0005576">
    <property type="term" value="C:extracellular region"/>
    <property type="evidence" value="ECO:0007669"/>
    <property type="project" value="UniProtKB-SubCell"/>
</dbReference>
<reference evidence="20" key="1">
    <citation type="submission" date="2017-02" db="UniProtKB">
        <authorList>
            <consortium name="WormBaseParasite"/>
        </authorList>
    </citation>
    <scope>IDENTIFICATION</scope>
</reference>
<feature type="active site" evidence="14">
    <location>
        <position position="175"/>
    </location>
</feature>
<keyword evidence="10" id="KW-1015">Disulfide bond</keyword>
<evidence type="ECO:0000256" key="10">
    <source>
        <dbReference type="ARBA" id="ARBA00023157"/>
    </source>
</evidence>
<evidence type="ECO:0000256" key="6">
    <source>
        <dbReference type="ARBA" id="ARBA00022729"/>
    </source>
</evidence>
<evidence type="ECO:0000256" key="12">
    <source>
        <dbReference type="PIRNR" id="PIRNR036365"/>
    </source>
</evidence>
<evidence type="ECO:0000313" key="19">
    <source>
        <dbReference type="Proteomes" id="UP000267027"/>
    </source>
</evidence>
<dbReference type="PIRSF" id="PIRSF036365">
    <property type="entry name" value="Astacin_nematoda"/>
    <property type="match status" value="1"/>
</dbReference>
<dbReference type="OrthoDB" id="5786116at2759"/>
<dbReference type="InterPro" id="IPR000859">
    <property type="entry name" value="CUB_dom"/>
</dbReference>
<dbReference type="PROSITE" id="PS01180">
    <property type="entry name" value="CUB"/>
    <property type="match status" value="1"/>
</dbReference>
<dbReference type="GO" id="GO:0018996">
    <property type="term" value="P:molting cycle, collagen and cuticulin-based cuticle"/>
    <property type="evidence" value="ECO:0007669"/>
    <property type="project" value="InterPro"/>
</dbReference>
<evidence type="ECO:0000259" key="16">
    <source>
        <dbReference type="PROSITE" id="PS01180"/>
    </source>
</evidence>
<dbReference type="EMBL" id="UYYA01005598">
    <property type="protein sequence ID" value="VDM64777.1"/>
    <property type="molecule type" value="Genomic_DNA"/>
</dbReference>
<dbReference type="SMART" id="SM00235">
    <property type="entry name" value="ZnMc"/>
    <property type="match status" value="1"/>
</dbReference>
<feature type="binding site" evidence="14">
    <location>
        <position position="178"/>
    </location>
    <ligand>
        <name>Zn(2+)</name>
        <dbReference type="ChEBI" id="CHEBI:29105"/>
        <note>catalytic</note>
    </ligand>
</feature>
<dbReference type="CDD" id="cd04280">
    <property type="entry name" value="ZnMc_astacin_like"/>
    <property type="match status" value="1"/>
</dbReference>
<organism evidence="20">
    <name type="scientific">Angiostrongylus costaricensis</name>
    <name type="common">Nematode worm</name>
    <dbReference type="NCBI Taxonomy" id="334426"/>
    <lineage>
        <taxon>Eukaryota</taxon>
        <taxon>Metazoa</taxon>
        <taxon>Ecdysozoa</taxon>
        <taxon>Nematoda</taxon>
        <taxon>Chromadorea</taxon>
        <taxon>Rhabditida</taxon>
        <taxon>Rhabditina</taxon>
        <taxon>Rhabditomorpha</taxon>
        <taxon>Strongyloidea</taxon>
        <taxon>Metastrongylidae</taxon>
        <taxon>Angiostrongylus</taxon>
    </lineage>
</organism>
<accession>A0A0R3Q293</accession>
<feature type="domain" description="CUB" evidence="16">
    <location>
        <begin position="321"/>
        <end position="440"/>
    </location>
</feature>
<dbReference type="InterPro" id="IPR001506">
    <property type="entry name" value="Peptidase_M12A"/>
</dbReference>
<evidence type="ECO:0000256" key="13">
    <source>
        <dbReference type="PROSITE-ProRule" id="PRU00059"/>
    </source>
</evidence>
<dbReference type="InterPro" id="IPR000742">
    <property type="entry name" value="EGF"/>
</dbReference>
<sequence length="440" mass="49253">MEDEIKNELAQAPQQLPSEVVNNLGTKVNHIEPMGDTIEQVNHNSKVDTALFQGDIVLTKKQAEELMEDIKANRGNRSKRQAFRDSRYPETLWTNRNVYFSYGRNATEAAKRVFRKAAYLWSTETCIAFGESSTAKDRITLIKSDGCWSYVGRVGGEQVLSLGNGCESVGTAAHEIGHALGFYHEQSRHDRDSFITLYTQNFKAGWISQFSKETEKTNYNYNLTYDYGSIMQYGARSVSRDGKPIMVPHDIKYMQTLGSPIISLYDKLMMNMHYGCLDRCNQSSTSAKCENGGFPNPRDCAKCICPSGYGGTLCNERPAGCGKTLTATTSYQTLEDVVGDKNAMEAFDDFIMCHYWIEAPAGSKIEVVLDSYTTDLAVDGCRYGGVEIKTGSDIRHTGYRFCAEDNIGTSLISTRNIVPVITYSRFYEAKTVLRYRIGNV</sequence>
<evidence type="ECO:0000256" key="8">
    <source>
        <dbReference type="ARBA" id="ARBA00022833"/>
    </source>
</evidence>
<keyword evidence="2 12" id="KW-0964">Secreted</keyword>
<keyword evidence="6" id="KW-0732">Signal</keyword>
<keyword evidence="19" id="KW-1185">Reference proteome</keyword>
<keyword evidence="5 14" id="KW-0479">Metal-binding</keyword>
<dbReference type="InterPro" id="IPR035914">
    <property type="entry name" value="Sperma_CUB_dom_sf"/>
</dbReference>
<dbReference type="GO" id="GO:0008270">
    <property type="term" value="F:zinc ion binding"/>
    <property type="evidence" value="ECO:0007669"/>
    <property type="project" value="UniProtKB-UniRule"/>
</dbReference>
<evidence type="ECO:0000256" key="11">
    <source>
        <dbReference type="ARBA" id="ARBA00023180"/>
    </source>
</evidence>
<evidence type="ECO:0000256" key="4">
    <source>
        <dbReference type="ARBA" id="ARBA00022670"/>
    </source>
</evidence>
<dbReference type="OMA" id="NMPVARY"/>
<comment type="cofactor">
    <cofactor evidence="14 15">
        <name>Zn(2+)</name>
        <dbReference type="ChEBI" id="CHEBI:29105"/>
    </cofactor>
    <text evidence="14 15">Binds 1 zinc ion per subunit.</text>
</comment>
<evidence type="ECO:0000256" key="5">
    <source>
        <dbReference type="ARBA" id="ARBA00022723"/>
    </source>
</evidence>
<feature type="binding site" evidence="14">
    <location>
        <position position="174"/>
    </location>
    <ligand>
        <name>Zn(2+)</name>
        <dbReference type="ChEBI" id="CHEBI:29105"/>
        <note>catalytic</note>
    </ligand>
</feature>
<dbReference type="Proteomes" id="UP000267027">
    <property type="component" value="Unassembled WGS sequence"/>
</dbReference>
<dbReference type="Gene3D" id="2.60.120.290">
    <property type="entry name" value="Spermadhesin, CUB domain"/>
    <property type="match status" value="1"/>
</dbReference>
<keyword evidence="9 14" id="KW-0482">Metalloprotease</keyword>
<keyword evidence="4 14" id="KW-0645">Protease</keyword>
<dbReference type="InterPro" id="IPR006026">
    <property type="entry name" value="Peptidase_Metallo"/>
</dbReference>
<name>A0A0R3Q293_ANGCS</name>
<dbReference type="PRINTS" id="PR00480">
    <property type="entry name" value="ASTACIN"/>
</dbReference>
<dbReference type="PANTHER" id="PTHR10127">
    <property type="entry name" value="DISCOIDIN, CUB, EGF, LAMININ , AND ZINC METALLOPROTEASE DOMAIN CONTAINING"/>
    <property type="match status" value="1"/>
</dbReference>
<dbReference type="PANTHER" id="PTHR10127:SF793">
    <property type="entry name" value="ZINC METALLOPROTEINASE NAS-31"/>
    <property type="match status" value="1"/>
</dbReference>
<dbReference type="Pfam" id="PF01400">
    <property type="entry name" value="Astacin"/>
    <property type="match status" value="1"/>
</dbReference>
<keyword evidence="11" id="KW-0325">Glycoprotein</keyword>
<dbReference type="SUPFAM" id="SSF55486">
    <property type="entry name" value="Metalloproteases ('zincins'), catalytic domain"/>
    <property type="match status" value="1"/>
</dbReference>
<evidence type="ECO:0000256" key="3">
    <source>
        <dbReference type="ARBA" id="ARBA00022536"/>
    </source>
</evidence>
<evidence type="ECO:0000313" key="18">
    <source>
        <dbReference type="EMBL" id="VDM64777.1"/>
    </source>
</evidence>
<keyword evidence="8 14" id="KW-0862">Zinc</keyword>
<dbReference type="GO" id="GO:0006508">
    <property type="term" value="P:proteolysis"/>
    <property type="evidence" value="ECO:0007669"/>
    <property type="project" value="UniProtKB-KW"/>
</dbReference>
<dbReference type="AlphaFoldDB" id="A0A0R3Q293"/>
<evidence type="ECO:0000256" key="9">
    <source>
        <dbReference type="ARBA" id="ARBA00023049"/>
    </source>
</evidence>
<dbReference type="InterPro" id="IPR024079">
    <property type="entry name" value="MetalloPept_cat_dom_sf"/>
</dbReference>
<dbReference type="SUPFAM" id="SSF49854">
    <property type="entry name" value="Spermadhesin, CUB domain"/>
    <property type="match status" value="1"/>
</dbReference>
<evidence type="ECO:0000256" key="1">
    <source>
        <dbReference type="ARBA" id="ARBA00004613"/>
    </source>
</evidence>
<evidence type="ECO:0000313" key="20">
    <source>
        <dbReference type="WBParaSite" id="ACOC_0001319101-mRNA-1"/>
    </source>
</evidence>
<keyword evidence="3" id="KW-0245">EGF-like domain</keyword>
<dbReference type="PROSITE" id="PS01186">
    <property type="entry name" value="EGF_2"/>
    <property type="match status" value="1"/>
</dbReference>
<evidence type="ECO:0000259" key="17">
    <source>
        <dbReference type="PROSITE" id="PS51864"/>
    </source>
</evidence>
<dbReference type="InterPro" id="IPR017050">
    <property type="entry name" value="Metallopeptidase_nem"/>
</dbReference>
<protein>
    <recommendedName>
        <fullName evidence="12">Zinc metalloproteinase</fullName>
    </recommendedName>
</protein>
<dbReference type="WBParaSite" id="ACOC_0001319101-mRNA-1">
    <property type="protein sequence ID" value="ACOC_0001319101-mRNA-1"/>
    <property type="gene ID" value="ACOC_0001319101"/>
</dbReference>
<comment type="subcellular location">
    <subcellularLocation>
        <location evidence="1 12">Secreted</location>
    </subcellularLocation>
</comment>
<feature type="binding site" evidence="14">
    <location>
        <position position="184"/>
    </location>
    <ligand>
        <name>Zn(2+)</name>
        <dbReference type="ChEBI" id="CHEBI:29105"/>
        <note>catalytic</note>
    </ligand>
</feature>
<evidence type="ECO:0000256" key="15">
    <source>
        <dbReference type="RuleBase" id="RU361183"/>
    </source>
</evidence>
<evidence type="ECO:0000256" key="2">
    <source>
        <dbReference type="ARBA" id="ARBA00022525"/>
    </source>
</evidence>
<proteinExistence type="predicted"/>
<evidence type="ECO:0000256" key="7">
    <source>
        <dbReference type="ARBA" id="ARBA00022801"/>
    </source>
</evidence>
<gene>
    <name evidence="18" type="ORF">ACOC_LOCUS13192</name>
</gene>
<feature type="domain" description="Peptidase M12A" evidence="17">
    <location>
        <begin position="81"/>
        <end position="281"/>
    </location>
</feature>
<dbReference type="Gene3D" id="3.40.390.10">
    <property type="entry name" value="Collagenase (Catalytic Domain)"/>
    <property type="match status" value="1"/>
</dbReference>
<comment type="caution">
    <text evidence="13">Lacks conserved residue(s) required for the propagation of feature annotation.</text>
</comment>
<dbReference type="PROSITE" id="PS51864">
    <property type="entry name" value="ASTACIN"/>
    <property type="match status" value="1"/>
</dbReference>